<keyword evidence="9" id="KW-1185">Reference proteome</keyword>
<evidence type="ECO:0000256" key="4">
    <source>
        <dbReference type="ARBA" id="ARBA00022989"/>
    </source>
</evidence>
<evidence type="ECO:0000313" key="8">
    <source>
        <dbReference type="EMBL" id="EJZ81836.1"/>
    </source>
</evidence>
<organism evidence="8 9">
    <name type="scientific">Corynebacterium otitidis ATCC 51513</name>
    <dbReference type="NCBI Taxonomy" id="883169"/>
    <lineage>
        <taxon>Bacteria</taxon>
        <taxon>Bacillati</taxon>
        <taxon>Actinomycetota</taxon>
        <taxon>Actinomycetes</taxon>
        <taxon>Mycobacteriales</taxon>
        <taxon>Corynebacteriaceae</taxon>
        <taxon>Corynebacterium</taxon>
    </lineage>
</organism>
<keyword evidence="4 6" id="KW-1133">Transmembrane helix</keyword>
<evidence type="ECO:0000313" key="9">
    <source>
        <dbReference type="Proteomes" id="UP000006078"/>
    </source>
</evidence>
<evidence type="ECO:0000256" key="3">
    <source>
        <dbReference type="ARBA" id="ARBA00022692"/>
    </source>
</evidence>
<accession>K0YEN5</accession>
<evidence type="ECO:0000256" key="2">
    <source>
        <dbReference type="ARBA" id="ARBA00022475"/>
    </source>
</evidence>
<evidence type="ECO:0000256" key="1">
    <source>
        <dbReference type="ARBA" id="ARBA00004651"/>
    </source>
</evidence>
<dbReference type="EMBL" id="AHAE01000057">
    <property type="protein sequence ID" value="EJZ81836.1"/>
    <property type="molecule type" value="Genomic_DNA"/>
</dbReference>
<evidence type="ECO:0000259" key="7">
    <source>
        <dbReference type="Pfam" id="PF00482"/>
    </source>
</evidence>
<dbReference type="Pfam" id="PF00482">
    <property type="entry name" value="T2SSF"/>
    <property type="match status" value="1"/>
</dbReference>
<evidence type="ECO:0000256" key="6">
    <source>
        <dbReference type="SAM" id="Phobius"/>
    </source>
</evidence>
<dbReference type="eggNOG" id="COG2064">
    <property type="taxonomic scope" value="Bacteria"/>
</dbReference>
<dbReference type="PATRIC" id="fig|883169.3.peg.1210"/>
<sequence length="118" mass="12126">AAVTAQAAGRHRGAWRRVAGLLALGVEAERAFAPAREVEGLAEFAAVLVASGESGVSVAEPARRVAERLRGQARARSAARAERAGVLIAAPLTACFLPAFFLLGLAPVLVGLARDMLA</sequence>
<comment type="caution">
    <text evidence="8">The sequence shown here is derived from an EMBL/GenBank/DDBJ whole genome shotgun (WGS) entry which is preliminary data.</text>
</comment>
<dbReference type="RefSeq" id="WP_004601147.1">
    <property type="nucleotide sequence ID" value="NZ_JH815194.1"/>
</dbReference>
<gene>
    <name evidence="8" type="ORF">HMPREF9719_01257</name>
</gene>
<feature type="non-terminal residue" evidence="8">
    <location>
        <position position="1"/>
    </location>
</feature>
<protein>
    <recommendedName>
        <fullName evidence="7">Type II secretion system protein GspF domain-containing protein</fullName>
    </recommendedName>
</protein>
<name>K0YEN5_9CORY</name>
<proteinExistence type="predicted"/>
<dbReference type="HOGENOM" id="CLU_064089_3_0_11"/>
<comment type="subcellular location">
    <subcellularLocation>
        <location evidence="1">Cell membrane</location>
        <topology evidence="1">Multi-pass membrane protein</topology>
    </subcellularLocation>
</comment>
<keyword evidence="2" id="KW-1003">Cell membrane</keyword>
<reference evidence="8 9" key="1">
    <citation type="submission" date="2012-08" db="EMBL/GenBank/DDBJ databases">
        <title>The Genome Sequence of Turicella otitidis ATCC 51513.</title>
        <authorList>
            <consortium name="The Broad Institute Genome Sequencing Platform"/>
            <person name="Earl A."/>
            <person name="Ward D."/>
            <person name="Feldgarden M."/>
            <person name="Gevers D."/>
            <person name="Huys G."/>
            <person name="Walker B."/>
            <person name="Young S.K."/>
            <person name="Zeng Q."/>
            <person name="Gargeya S."/>
            <person name="Fitzgerald M."/>
            <person name="Haas B."/>
            <person name="Abouelleil A."/>
            <person name="Alvarado L."/>
            <person name="Arachchi H.M."/>
            <person name="Berlin A.M."/>
            <person name="Chapman S.B."/>
            <person name="Goldberg J."/>
            <person name="Griggs A."/>
            <person name="Gujja S."/>
            <person name="Hansen M."/>
            <person name="Howarth C."/>
            <person name="Imamovic A."/>
            <person name="Larimer J."/>
            <person name="McCowen C."/>
            <person name="Montmayeur A."/>
            <person name="Murphy C."/>
            <person name="Neiman D."/>
            <person name="Pearson M."/>
            <person name="Priest M."/>
            <person name="Roberts A."/>
            <person name="Saif S."/>
            <person name="Shea T."/>
            <person name="Sisk P."/>
            <person name="Sykes S."/>
            <person name="Wortman J."/>
            <person name="Nusbaum C."/>
            <person name="Birren B."/>
        </authorList>
    </citation>
    <scope>NUCLEOTIDE SEQUENCE [LARGE SCALE GENOMIC DNA]</scope>
    <source>
        <strain evidence="8 9">ATCC 51513</strain>
    </source>
</reference>
<feature type="transmembrane region" description="Helical" evidence="6">
    <location>
        <begin position="84"/>
        <end position="110"/>
    </location>
</feature>
<feature type="domain" description="Type II secretion system protein GspF" evidence="7">
    <location>
        <begin position="6"/>
        <end position="105"/>
    </location>
</feature>
<dbReference type="Proteomes" id="UP000006078">
    <property type="component" value="Unassembled WGS sequence"/>
</dbReference>
<keyword evidence="5 6" id="KW-0472">Membrane</keyword>
<dbReference type="GO" id="GO:0005886">
    <property type="term" value="C:plasma membrane"/>
    <property type="evidence" value="ECO:0007669"/>
    <property type="project" value="UniProtKB-SubCell"/>
</dbReference>
<dbReference type="InterPro" id="IPR018076">
    <property type="entry name" value="T2SS_GspF_dom"/>
</dbReference>
<keyword evidence="3 6" id="KW-0812">Transmembrane</keyword>
<evidence type="ECO:0000256" key="5">
    <source>
        <dbReference type="ARBA" id="ARBA00023136"/>
    </source>
</evidence>
<dbReference type="AlphaFoldDB" id="K0YEN5"/>